<keyword evidence="4 5" id="KW-0472">Membrane</keyword>
<dbReference type="Pfam" id="PF01040">
    <property type="entry name" value="UbiA"/>
    <property type="match status" value="1"/>
</dbReference>
<feature type="transmembrane region" description="Helical" evidence="5">
    <location>
        <begin position="151"/>
        <end position="173"/>
    </location>
</feature>
<keyword evidence="6" id="KW-0808">Transferase</keyword>
<keyword evidence="2 5" id="KW-0812">Transmembrane</keyword>
<comment type="caution">
    <text evidence="6">The sequence shown here is derived from an EMBL/GenBank/DDBJ whole genome shotgun (WGS) entry which is preliminary data.</text>
</comment>
<dbReference type="STRING" id="1317122.ATO12_13265"/>
<dbReference type="EMBL" id="AQRA01000004">
    <property type="protein sequence ID" value="EZH73852.1"/>
    <property type="molecule type" value="Genomic_DNA"/>
</dbReference>
<evidence type="ECO:0000256" key="4">
    <source>
        <dbReference type="ARBA" id="ARBA00023136"/>
    </source>
</evidence>
<dbReference type="GO" id="GO:0016765">
    <property type="term" value="F:transferase activity, transferring alkyl or aryl (other than methyl) groups"/>
    <property type="evidence" value="ECO:0007669"/>
    <property type="project" value="InterPro"/>
</dbReference>
<feature type="transmembrane region" description="Helical" evidence="5">
    <location>
        <begin position="26"/>
        <end position="49"/>
    </location>
</feature>
<evidence type="ECO:0000256" key="5">
    <source>
        <dbReference type="SAM" id="Phobius"/>
    </source>
</evidence>
<sequence>MIAFAQLCIKYGLFDPFNIAITLNGLGIAILMIATFCIAAAGNIIIEIYNQEDTGAKGLLYGSITEKSANRLFIIFNIIGVLIGFYLANLINRPGFAALFIVISGVFYIYASYLKEIIVLKNCILALLVGLSLIVVGIFDLLPAITEKNRASQTVIFSIILDYSIFAFMIILLREIIKDCLHIDRDHNLGIRTIPIVLGKNRTTKLIGVLTLFPIISVIYYIYTYLFSNSKAVIFVLILIVAPLLYFMIKSFSAESDKQFKRLALLLKIILFGASISLLFYQFVLV</sequence>
<dbReference type="GO" id="GO:0016020">
    <property type="term" value="C:membrane"/>
    <property type="evidence" value="ECO:0007669"/>
    <property type="project" value="UniProtKB-SubCell"/>
</dbReference>
<feature type="transmembrane region" description="Helical" evidence="5">
    <location>
        <begin position="206"/>
        <end position="226"/>
    </location>
</feature>
<dbReference type="Proteomes" id="UP000023541">
    <property type="component" value="Unassembled WGS sequence"/>
</dbReference>
<feature type="transmembrane region" description="Helical" evidence="5">
    <location>
        <begin position="94"/>
        <end position="111"/>
    </location>
</feature>
<feature type="transmembrane region" description="Helical" evidence="5">
    <location>
        <begin position="265"/>
        <end position="284"/>
    </location>
</feature>
<protein>
    <submittedName>
        <fullName evidence="6">Prenyltransferase</fullName>
    </submittedName>
</protein>
<keyword evidence="3 5" id="KW-1133">Transmembrane helix</keyword>
<dbReference type="InterPro" id="IPR000537">
    <property type="entry name" value="UbiA_prenyltransferase"/>
</dbReference>
<feature type="transmembrane region" description="Helical" evidence="5">
    <location>
        <begin position="69"/>
        <end position="88"/>
    </location>
</feature>
<feature type="transmembrane region" description="Helical" evidence="5">
    <location>
        <begin position="232"/>
        <end position="253"/>
    </location>
</feature>
<name>A0A023BUZ1_9FLAO</name>
<dbReference type="Gene3D" id="1.20.120.1780">
    <property type="entry name" value="UbiA prenyltransferase"/>
    <property type="match status" value="1"/>
</dbReference>
<organism evidence="6 7">
    <name type="scientific">Aquimarina atlantica</name>
    <dbReference type="NCBI Taxonomy" id="1317122"/>
    <lineage>
        <taxon>Bacteria</taxon>
        <taxon>Pseudomonadati</taxon>
        <taxon>Bacteroidota</taxon>
        <taxon>Flavobacteriia</taxon>
        <taxon>Flavobacteriales</taxon>
        <taxon>Flavobacteriaceae</taxon>
        <taxon>Aquimarina</taxon>
    </lineage>
</organism>
<evidence type="ECO:0000313" key="6">
    <source>
        <dbReference type="EMBL" id="EZH73852.1"/>
    </source>
</evidence>
<gene>
    <name evidence="6" type="primary">ubiA</name>
    <name evidence="6" type="ORF">ATO12_13265</name>
</gene>
<proteinExistence type="predicted"/>
<reference evidence="6 7" key="1">
    <citation type="submission" date="2014-04" db="EMBL/GenBank/DDBJ databases">
        <title>Aquimarina sp. 22II-S11-z7 Genome Sequencing.</title>
        <authorList>
            <person name="Lai Q."/>
        </authorList>
    </citation>
    <scope>NUCLEOTIDE SEQUENCE [LARGE SCALE GENOMIC DNA]</scope>
    <source>
        <strain evidence="6 7">22II-S11-z7</strain>
    </source>
</reference>
<evidence type="ECO:0000256" key="3">
    <source>
        <dbReference type="ARBA" id="ARBA00022989"/>
    </source>
</evidence>
<evidence type="ECO:0000256" key="2">
    <source>
        <dbReference type="ARBA" id="ARBA00022692"/>
    </source>
</evidence>
<evidence type="ECO:0000256" key="1">
    <source>
        <dbReference type="ARBA" id="ARBA00004141"/>
    </source>
</evidence>
<keyword evidence="7" id="KW-1185">Reference proteome</keyword>
<feature type="transmembrane region" description="Helical" evidence="5">
    <location>
        <begin position="123"/>
        <end position="145"/>
    </location>
</feature>
<dbReference type="AlphaFoldDB" id="A0A023BUZ1"/>
<dbReference type="eggNOG" id="COG0382">
    <property type="taxonomic scope" value="Bacteria"/>
</dbReference>
<accession>A0A023BUZ1</accession>
<comment type="subcellular location">
    <subcellularLocation>
        <location evidence="1">Membrane</location>
        <topology evidence="1">Multi-pass membrane protein</topology>
    </subcellularLocation>
</comment>
<dbReference type="NCBIfam" id="NF009512">
    <property type="entry name" value="PRK12872.1-1"/>
    <property type="match status" value="1"/>
</dbReference>
<evidence type="ECO:0000313" key="7">
    <source>
        <dbReference type="Proteomes" id="UP000023541"/>
    </source>
</evidence>